<dbReference type="GO" id="GO:0005524">
    <property type="term" value="F:ATP binding"/>
    <property type="evidence" value="ECO:0007669"/>
    <property type="project" value="UniProtKB-UniRule"/>
</dbReference>
<keyword evidence="8 12" id="KW-0238">DNA-binding</keyword>
<name>A0A385TWA1_PAELA</name>
<keyword evidence="4 12" id="KW-0547">Nucleotide-binding</keyword>
<keyword evidence="6 12" id="KW-0347">Helicase</keyword>
<sequence length="429" mass="48617">MSFYSLETEQALLGSILIEPELIYESILNPDNFYHEGHQLIFEHMLQMREKQEKVEIVSLVARLGAAVQDIGGVQYLAQLSNSFPMVDQFAKHEEIVKEKYLMRTGMTAIKGLYNELPDNPRELSAELMSLAETIGDQVRTEGGFRRIHDGLMSHFEQLENKKYNGVAAGAKTVGTALDKITGRWKKQTLNIIAARPSVGKTAFMLNNAVITGKEGMTVAIFSLEQPEDQLLDRMIAAECQIIGENIRDGKLSDEEWTKYTLGIANLADLDIYIDDKPGRTIQEIRAAVRKLKKKHSNIIVFIDYLQLIHGGKKFPSRNEEVGYISSSLKQMARENDCPVIALAQLSRGVEQRQDKRPMMSDLRESGNIEQDADTITFLYRDDYYNQETEKKNIIECIVAKNRNGSVGTAEMVNMREYGKFVDLETRYA</sequence>
<dbReference type="Gene3D" id="1.10.860.10">
    <property type="entry name" value="DNAb Helicase, Chain A"/>
    <property type="match status" value="1"/>
</dbReference>
<evidence type="ECO:0000256" key="8">
    <source>
        <dbReference type="ARBA" id="ARBA00023125"/>
    </source>
</evidence>
<comment type="similarity">
    <text evidence="1 12">Belongs to the helicase family. DnaB subfamily.</text>
</comment>
<evidence type="ECO:0000256" key="1">
    <source>
        <dbReference type="ARBA" id="ARBA00008428"/>
    </source>
</evidence>
<evidence type="ECO:0000313" key="15">
    <source>
        <dbReference type="Proteomes" id="UP000266552"/>
    </source>
</evidence>
<dbReference type="SUPFAM" id="SSF48024">
    <property type="entry name" value="N-terminal domain of DnaB helicase"/>
    <property type="match status" value="1"/>
</dbReference>
<reference evidence="14 15" key="1">
    <citation type="submission" date="2018-09" db="EMBL/GenBank/DDBJ databases">
        <title>Genome Sequence of Paenibacillus lautus Strain E7593-69, Azo Dye-Degrading Bacteria, Isolated from Commercial Tattoo Inks.</title>
        <authorList>
            <person name="Nho S.W."/>
            <person name="Kim S.-J."/>
            <person name="Kweon O."/>
            <person name="Cerniglia C.E."/>
        </authorList>
    </citation>
    <scope>NUCLEOTIDE SEQUENCE [LARGE SCALE GENOMIC DNA]</scope>
    <source>
        <strain evidence="14 15">E7593-69</strain>
    </source>
</reference>
<dbReference type="KEGG" id="plw:D5F53_29350"/>
<keyword evidence="3 12" id="KW-0235">DNA replication</keyword>
<dbReference type="AlphaFoldDB" id="A0A385TWA1"/>
<dbReference type="InterPro" id="IPR036185">
    <property type="entry name" value="DNA_heli_DnaB-like_N_sf"/>
</dbReference>
<accession>A0A385TWA1</accession>
<comment type="catalytic activity">
    <reaction evidence="10 12">
        <text>ATP + H2O = ADP + phosphate + H(+)</text>
        <dbReference type="Rhea" id="RHEA:13065"/>
        <dbReference type="ChEBI" id="CHEBI:15377"/>
        <dbReference type="ChEBI" id="CHEBI:15378"/>
        <dbReference type="ChEBI" id="CHEBI:30616"/>
        <dbReference type="ChEBI" id="CHEBI:43474"/>
        <dbReference type="ChEBI" id="CHEBI:456216"/>
        <dbReference type="EC" id="5.6.2.3"/>
    </reaction>
</comment>
<dbReference type="NCBIfam" id="TIGR00665">
    <property type="entry name" value="DnaB"/>
    <property type="match status" value="1"/>
</dbReference>
<evidence type="ECO:0000256" key="2">
    <source>
        <dbReference type="ARBA" id="ARBA00022515"/>
    </source>
</evidence>
<keyword evidence="2 12" id="KW-0639">Primosome</keyword>
<dbReference type="GO" id="GO:0043139">
    <property type="term" value="F:5'-3' DNA helicase activity"/>
    <property type="evidence" value="ECO:0007669"/>
    <property type="project" value="UniProtKB-EC"/>
</dbReference>
<dbReference type="GO" id="GO:0005829">
    <property type="term" value="C:cytosol"/>
    <property type="evidence" value="ECO:0007669"/>
    <property type="project" value="TreeGrafter"/>
</dbReference>
<evidence type="ECO:0000256" key="9">
    <source>
        <dbReference type="ARBA" id="ARBA00023235"/>
    </source>
</evidence>
<evidence type="ECO:0000256" key="3">
    <source>
        <dbReference type="ARBA" id="ARBA00022705"/>
    </source>
</evidence>
<keyword evidence="9" id="KW-0413">Isomerase</keyword>
<evidence type="ECO:0000256" key="4">
    <source>
        <dbReference type="ARBA" id="ARBA00022741"/>
    </source>
</evidence>
<keyword evidence="7 12" id="KW-0067">ATP-binding</keyword>
<dbReference type="GO" id="GO:0006269">
    <property type="term" value="P:DNA replication, synthesis of primer"/>
    <property type="evidence" value="ECO:0007669"/>
    <property type="project" value="UniProtKB-UniRule"/>
</dbReference>
<dbReference type="GO" id="GO:0003677">
    <property type="term" value="F:DNA binding"/>
    <property type="evidence" value="ECO:0007669"/>
    <property type="project" value="UniProtKB-UniRule"/>
</dbReference>
<feature type="domain" description="SF4 helicase" evidence="13">
    <location>
        <begin position="164"/>
        <end position="428"/>
    </location>
</feature>
<dbReference type="InterPro" id="IPR027417">
    <property type="entry name" value="P-loop_NTPase"/>
</dbReference>
<dbReference type="Gene3D" id="3.40.50.300">
    <property type="entry name" value="P-loop containing nucleotide triphosphate hydrolases"/>
    <property type="match status" value="1"/>
</dbReference>
<dbReference type="EMBL" id="CP032412">
    <property type="protein sequence ID" value="AYB47154.1"/>
    <property type="molecule type" value="Genomic_DNA"/>
</dbReference>
<dbReference type="GO" id="GO:1990077">
    <property type="term" value="C:primosome complex"/>
    <property type="evidence" value="ECO:0007669"/>
    <property type="project" value="UniProtKB-UniRule"/>
</dbReference>
<evidence type="ECO:0000259" key="13">
    <source>
        <dbReference type="PROSITE" id="PS51199"/>
    </source>
</evidence>
<comment type="function">
    <text evidence="12">The main replicative DNA helicase, it participates in initiation and elongation during chromosome replication. Travels ahead of the DNA replisome, separating dsDNA into templates for DNA synthesis. A processive ATP-dependent 5'-3' DNA helicase it has DNA-dependent ATPase activity.</text>
</comment>
<evidence type="ECO:0000256" key="6">
    <source>
        <dbReference type="ARBA" id="ARBA00022806"/>
    </source>
</evidence>
<dbReference type="PANTHER" id="PTHR30153">
    <property type="entry name" value="REPLICATIVE DNA HELICASE DNAB"/>
    <property type="match status" value="1"/>
</dbReference>
<dbReference type="InterPro" id="IPR007692">
    <property type="entry name" value="DNA_helicase_DnaB"/>
</dbReference>
<dbReference type="Proteomes" id="UP000266552">
    <property type="component" value="Chromosome"/>
</dbReference>
<evidence type="ECO:0000256" key="11">
    <source>
        <dbReference type="NCBIfam" id="TIGR00665"/>
    </source>
</evidence>
<evidence type="ECO:0000256" key="10">
    <source>
        <dbReference type="ARBA" id="ARBA00048954"/>
    </source>
</evidence>
<organism evidence="14 15">
    <name type="scientific">Paenibacillus lautus</name>
    <name type="common">Bacillus lautus</name>
    <dbReference type="NCBI Taxonomy" id="1401"/>
    <lineage>
        <taxon>Bacteria</taxon>
        <taxon>Bacillati</taxon>
        <taxon>Bacillota</taxon>
        <taxon>Bacilli</taxon>
        <taxon>Bacillales</taxon>
        <taxon>Paenibacillaceae</taxon>
        <taxon>Paenibacillus</taxon>
    </lineage>
</organism>
<dbReference type="SUPFAM" id="SSF52540">
    <property type="entry name" value="P-loop containing nucleoside triphosphate hydrolases"/>
    <property type="match status" value="1"/>
</dbReference>
<dbReference type="GO" id="GO:0016887">
    <property type="term" value="F:ATP hydrolysis activity"/>
    <property type="evidence" value="ECO:0007669"/>
    <property type="project" value="RHEA"/>
</dbReference>
<dbReference type="PROSITE" id="PS51199">
    <property type="entry name" value="SF4_HELICASE"/>
    <property type="match status" value="1"/>
</dbReference>
<dbReference type="CDD" id="cd00984">
    <property type="entry name" value="DnaB_C"/>
    <property type="match status" value="1"/>
</dbReference>
<evidence type="ECO:0000313" key="14">
    <source>
        <dbReference type="EMBL" id="AYB47154.1"/>
    </source>
</evidence>
<dbReference type="RefSeq" id="WP_119850643.1">
    <property type="nucleotide sequence ID" value="NZ_CP032412.1"/>
</dbReference>
<dbReference type="InterPro" id="IPR016136">
    <property type="entry name" value="DNA_helicase_N/primase_C"/>
</dbReference>
<evidence type="ECO:0000256" key="5">
    <source>
        <dbReference type="ARBA" id="ARBA00022801"/>
    </source>
</evidence>
<evidence type="ECO:0000256" key="12">
    <source>
        <dbReference type="RuleBase" id="RU362085"/>
    </source>
</evidence>
<proteinExistence type="inferred from homology"/>
<dbReference type="EC" id="5.6.2.3" evidence="11 12"/>
<dbReference type="Pfam" id="PF03796">
    <property type="entry name" value="DnaB_C"/>
    <property type="match status" value="1"/>
</dbReference>
<protein>
    <recommendedName>
        <fullName evidence="11 12">Replicative DNA helicase</fullName>
        <ecNumber evidence="11 12">5.6.2.3</ecNumber>
    </recommendedName>
</protein>
<dbReference type="InterPro" id="IPR007693">
    <property type="entry name" value="DNA_helicase_DnaB-like_N"/>
</dbReference>
<dbReference type="InterPro" id="IPR007694">
    <property type="entry name" value="DNA_helicase_DnaB-like_C"/>
</dbReference>
<dbReference type="Pfam" id="PF00772">
    <property type="entry name" value="DnaB"/>
    <property type="match status" value="1"/>
</dbReference>
<keyword evidence="5 12" id="KW-0378">Hydrolase</keyword>
<dbReference type="PANTHER" id="PTHR30153:SF2">
    <property type="entry name" value="REPLICATIVE DNA HELICASE"/>
    <property type="match status" value="1"/>
</dbReference>
<keyword evidence="15" id="KW-1185">Reference proteome</keyword>
<evidence type="ECO:0000256" key="7">
    <source>
        <dbReference type="ARBA" id="ARBA00022840"/>
    </source>
</evidence>
<gene>
    <name evidence="14" type="primary">dnaB</name>
    <name evidence="14" type="ORF">D5F53_29350</name>
</gene>